<dbReference type="HOGENOM" id="CLU_176230_0_0_3"/>
<organism evidence="1 2">
    <name type="scientific">Phormidium nigroviride PCC 7112</name>
    <dbReference type="NCBI Taxonomy" id="179408"/>
    <lineage>
        <taxon>Bacteria</taxon>
        <taxon>Bacillati</taxon>
        <taxon>Cyanobacteriota</taxon>
        <taxon>Cyanophyceae</taxon>
        <taxon>Oscillatoriophycideae</taxon>
        <taxon>Oscillatoriales</taxon>
        <taxon>Oscillatoriaceae</taxon>
        <taxon>Phormidium</taxon>
    </lineage>
</organism>
<protein>
    <submittedName>
        <fullName evidence="1">Uncharacterized protein</fullName>
    </submittedName>
</protein>
<accession>K9VML8</accession>
<evidence type="ECO:0000313" key="2">
    <source>
        <dbReference type="Proteomes" id="UP000010478"/>
    </source>
</evidence>
<dbReference type="KEGG" id="oni:Osc7112_5086"/>
<gene>
    <name evidence="1" type="ORF">Osc7112_5086</name>
</gene>
<reference evidence="1 2" key="1">
    <citation type="submission" date="2012-05" db="EMBL/GenBank/DDBJ databases">
        <title>Finished chromosome of genome of Oscillatoria sp. PCC 7112.</title>
        <authorList>
            <consortium name="US DOE Joint Genome Institute"/>
            <person name="Gugger M."/>
            <person name="Coursin T."/>
            <person name="Rippka R."/>
            <person name="Tandeau De Marsac N."/>
            <person name="Huntemann M."/>
            <person name="Wei C.-L."/>
            <person name="Han J."/>
            <person name="Detter J.C."/>
            <person name="Han C."/>
            <person name="Tapia R."/>
            <person name="Davenport K."/>
            <person name="Daligault H."/>
            <person name="Erkkila T."/>
            <person name="Gu W."/>
            <person name="Munk A.C.C."/>
            <person name="Teshima H."/>
            <person name="Xu Y."/>
            <person name="Chain P."/>
            <person name="Chen A."/>
            <person name="Krypides N."/>
            <person name="Mavromatis K."/>
            <person name="Markowitz V."/>
            <person name="Szeto E."/>
            <person name="Ivanova N."/>
            <person name="Mikhailova N."/>
            <person name="Ovchinnikova G."/>
            <person name="Pagani I."/>
            <person name="Pati A."/>
            <person name="Goodwin L."/>
            <person name="Peters L."/>
            <person name="Pitluck S."/>
            <person name="Woyke T."/>
            <person name="Kerfeld C."/>
        </authorList>
    </citation>
    <scope>NUCLEOTIDE SEQUENCE [LARGE SCALE GENOMIC DNA]</scope>
    <source>
        <strain evidence="1 2">PCC 7112</strain>
    </source>
</reference>
<dbReference type="OrthoDB" id="574153at2"/>
<dbReference type="Proteomes" id="UP000010478">
    <property type="component" value="Chromosome"/>
</dbReference>
<sequence>MGINENLDWEEAFEYRAGLTVELKSQPGVLHKIAYYEVMMVPPIWLENDPRPRYPHEVRVVSQQPTVSNVCRISESPVLVAS</sequence>
<dbReference type="RefSeq" id="WP_015178574.1">
    <property type="nucleotide sequence ID" value="NC_019729.1"/>
</dbReference>
<proteinExistence type="predicted"/>
<keyword evidence="2" id="KW-1185">Reference proteome</keyword>
<name>K9VML8_9CYAN</name>
<dbReference type="EMBL" id="CP003614">
    <property type="protein sequence ID" value="AFZ09348.1"/>
    <property type="molecule type" value="Genomic_DNA"/>
</dbReference>
<dbReference type="eggNOG" id="ENOG503358C">
    <property type="taxonomic scope" value="Bacteria"/>
</dbReference>
<dbReference type="AlphaFoldDB" id="K9VML8"/>
<evidence type="ECO:0000313" key="1">
    <source>
        <dbReference type="EMBL" id="AFZ09348.1"/>
    </source>
</evidence>